<reference evidence="2" key="1">
    <citation type="journal article" date="2019" name="Int. J. Syst. Evol. Microbiol.">
        <title>The Global Catalogue of Microorganisms (GCM) 10K type strain sequencing project: providing services to taxonomists for standard genome sequencing and annotation.</title>
        <authorList>
            <consortium name="The Broad Institute Genomics Platform"/>
            <consortium name="The Broad Institute Genome Sequencing Center for Infectious Disease"/>
            <person name="Wu L."/>
            <person name="Ma J."/>
        </authorList>
    </citation>
    <scope>NUCLEOTIDE SEQUENCE [LARGE SCALE GENOMIC DNA]</scope>
    <source>
        <strain evidence="2">CGMCC 1.16855</strain>
    </source>
</reference>
<name>A0ABV7C1C8_9PROT</name>
<dbReference type="PANTHER" id="PTHR30432">
    <property type="entry name" value="TRANSCRIPTIONAL REGULATOR MODE"/>
    <property type="match status" value="1"/>
</dbReference>
<keyword evidence="2" id="KW-1185">Reference proteome</keyword>
<dbReference type="InterPro" id="IPR051815">
    <property type="entry name" value="Molybdate_resp_trans_reg"/>
</dbReference>
<dbReference type="RefSeq" id="WP_216840173.1">
    <property type="nucleotide sequence ID" value="NZ_JAFNJS010000014.1"/>
</dbReference>
<proteinExistence type="predicted"/>
<evidence type="ECO:0000313" key="2">
    <source>
        <dbReference type="Proteomes" id="UP001595420"/>
    </source>
</evidence>
<comment type="caution">
    <text evidence="1">The sequence shown here is derived from an EMBL/GenBank/DDBJ whole genome shotgun (WGS) entry which is preliminary data.</text>
</comment>
<protein>
    <submittedName>
        <fullName evidence="1">Winged helix-turn-helix domain-containing protein</fullName>
    </submittedName>
</protein>
<organism evidence="1 2">
    <name type="scientific">Falsiroseomonas tokyonensis</name>
    <dbReference type="NCBI Taxonomy" id="430521"/>
    <lineage>
        <taxon>Bacteria</taxon>
        <taxon>Pseudomonadati</taxon>
        <taxon>Pseudomonadota</taxon>
        <taxon>Alphaproteobacteria</taxon>
        <taxon>Acetobacterales</taxon>
        <taxon>Roseomonadaceae</taxon>
        <taxon>Falsiroseomonas</taxon>
    </lineage>
</organism>
<dbReference type="Proteomes" id="UP001595420">
    <property type="component" value="Unassembled WGS sequence"/>
</dbReference>
<sequence>MAAKRNSGEKGARRALTLRLALGEGVALGPGKAELLEGIRDAGSIAAAGRRMGMSYQRAHDLVVALNADFREPLVATAMGGTGGGGARLTSLGEEVLRAYREAEAAAETAVADRLAWLRSALARRD</sequence>
<evidence type="ECO:0000313" key="1">
    <source>
        <dbReference type="EMBL" id="MFC3003722.1"/>
    </source>
</evidence>
<accession>A0ABV7C1C8</accession>
<gene>
    <name evidence="1" type="ORF">ACFOD3_27765</name>
</gene>
<dbReference type="PANTHER" id="PTHR30432:SF1">
    <property type="entry name" value="DNA-BINDING TRANSCRIPTIONAL DUAL REGULATOR MODE"/>
    <property type="match status" value="1"/>
</dbReference>
<dbReference type="EMBL" id="JBHRSB010000014">
    <property type="protein sequence ID" value="MFC3003722.1"/>
    <property type="molecule type" value="Genomic_DNA"/>
</dbReference>